<keyword evidence="3" id="KW-1185">Reference proteome</keyword>
<dbReference type="Proteomes" id="UP000240819">
    <property type="component" value="Segment"/>
</dbReference>
<accession>A0A2H5BGF6</accession>
<gene>
    <name evidence="2" type="ORF">CETO_66</name>
</gene>
<feature type="domain" description="Transcriptional coactivator p15 (PC4) C-terminal" evidence="1">
    <location>
        <begin position="22"/>
        <end position="64"/>
    </location>
</feature>
<organism evidence="2 3">
    <name type="scientific">Vibrio phage Ceto</name>
    <dbReference type="NCBI Taxonomy" id="2570300"/>
    <lineage>
        <taxon>Viruses</taxon>
        <taxon>Duplodnaviria</taxon>
        <taxon>Heunggongvirae</taxon>
        <taxon>Uroviricota</taxon>
        <taxon>Caudoviricetes</taxon>
        <taxon>Demerecviridae</taxon>
        <taxon>Ermolyevavirinae</taxon>
        <taxon>Cetovirus</taxon>
        <taxon>Cetovirus ceto</taxon>
    </lineage>
</organism>
<dbReference type="SUPFAM" id="SSF54447">
    <property type="entry name" value="ssDNA-binding transcriptional regulator domain"/>
    <property type="match status" value="1"/>
</dbReference>
<reference evidence="2 3" key="1">
    <citation type="submission" date="2017-12" db="EMBL/GenBank/DDBJ databases">
        <authorList>
            <person name="Lestochi C.V."/>
            <person name="Miller K.C."/>
            <person name="Miller J.S."/>
            <person name="Stanton M.L."/>
            <person name="Broussard G.W."/>
        </authorList>
    </citation>
    <scope>NUCLEOTIDE SEQUENCE [LARGE SCALE GENOMIC DNA]</scope>
</reference>
<name>A0A2H5BGF6_9CAUD</name>
<dbReference type="Pfam" id="PF02229">
    <property type="entry name" value="PC4"/>
    <property type="match status" value="1"/>
</dbReference>
<dbReference type="GO" id="GO:0003677">
    <property type="term" value="F:DNA binding"/>
    <property type="evidence" value="ECO:0007669"/>
    <property type="project" value="InterPro"/>
</dbReference>
<dbReference type="InterPro" id="IPR003173">
    <property type="entry name" value="PC4_C"/>
</dbReference>
<protein>
    <recommendedName>
        <fullName evidence="1">Transcriptional coactivator p15 (PC4) C-terminal domain-containing protein</fullName>
    </recommendedName>
</protein>
<dbReference type="InterPro" id="IPR009044">
    <property type="entry name" value="ssDNA-bd_transcriptional_reg"/>
</dbReference>
<dbReference type="EMBL" id="MG649966">
    <property type="protein sequence ID" value="AUG85073.1"/>
    <property type="molecule type" value="Genomic_DNA"/>
</dbReference>
<evidence type="ECO:0000259" key="1">
    <source>
        <dbReference type="Pfam" id="PF02229"/>
    </source>
</evidence>
<evidence type="ECO:0000313" key="2">
    <source>
        <dbReference type="EMBL" id="AUG85073.1"/>
    </source>
</evidence>
<proteinExistence type="predicted"/>
<evidence type="ECO:0000313" key="3">
    <source>
        <dbReference type="Proteomes" id="UP000240819"/>
    </source>
</evidence>
<sequence length="101" mass="11810">MDVTDNYNGHDDLLDEVIYESFEKDMQIRLTVSEFRGNLYLGMRKWVIDIDDSWMPTKQGFTFPYNLNTTSALFGALTKILSKGEVLHEVLDKLNYEPNRK</sequence>
<dbReference type="GO" id="GO:0006355">
    <property type="term" value="P:regulation of DNA-templated transcription"/>
    <property type="evidence" value="ECO:0007669"/>
    <property type="project" value="InterPro"/>
</dbReference>
<dbReference type="Gene3D" id="2.30.31.10">
    <property type="entry name" value="Transcriptional Coactivator Pc4, Chain A"/>
    <property type="match status" value="1"/>
</dbReference>